<gene>
    <name evidence="1" type="primary">dppA_4</name>
    <name evidence="1" type="ORF">NCTC9381_02623</name>
</gene>
<protein>
    <submittedName>
        <fullName evidence="1">Dipeptide-binding protein</fullName>
    </submittedName>
</protein>
<keyword evidence="2" id="KW-1185">Reference proteome</keyword>
<reference evidence="1 2" key="1">
    <citation type="submission" date="2018-06" db="EMBL/GenBank/DDBJ databases">
        <authorList>
            <consortium name="Pathogen Informatics"/>
            <person name="Doyle S."/>
        </authorList>
    </citation>
    <scope>NUCLEOTIDE SEQUENCE [LARGE SCALE GENOMIC DNA]</scope>
    <source>
        <strain evidence="1 2">NCTC9381</strain>
    </source>
</reference>
<dbReference type="Proteomes" id="UP000254640">
    <property type="component" value="Unassembled WGS sequence"/>
</dbReference>
<evidence type="ECO:0000313" key="1">
    <source>
        <dbReference type="EMBL" id="SUB16707.1"/>
    </source>
</evidence>
<sequence length="91" mass="10346">MRQMDPKNPYHNVSGGTYSNFESLELSTLIKSIDRVDDHTVRFTLSHPEAPFLADLAWYFASIHSAEYADAMLKAGDAGEGRYEPDRHWTV</sequence>
<evidence type="ECO:0000313" key="2">
    <source>
        <dbReference type="Proteomes" id="UP000254640"/>
    </source>
</evidence>
<dbReference type="EMBL" id="UGSO01000001">
    <property type="protein sequence ID" value="SUB16707.1"/>
    <property type="molecule type" value="Genomic_DNA"/>
</dbReference>
<dbReference type="SUPFAM" id="SSF53850">
    <property type="entry name" value="Periplasmic binding protein-like II"/>
    <property type="match status" value="1"/>
</dbReference>
<proteinExistence type="predicted"/>
<organism evidence="1 2">
    <name type="scientific">Enterobacter agglomerans</name>
    <name type="common">Erwinia herbicola</name>
    <name type="synonym">Pantoea agglomerans</name>
    <dbReference type="NCBI Taxonomy" id="549"/>
    <lineage>
        <taxon>Bacteria</taxon>
        <taxon>Pseudomonadati</taxon>
        <taxon>Pseudomonadota</taxon>
        <taxon>Gammaproteobacteria</taxon>
        <taxon>Enterobacterales</taxon>
        <taxon>Erwiniaceae</taxon>
        <taxon>Pantoea</taxon>
        <taxon>Pantoea agglomerans group</taxon>
    </lineage>
</organism>
<dbReference type="AlphaFoldDB" id="A0A379AFV1"/>
<dbReference type="Gene3D" id="3.90.76.10">
    <property type="entry name" value="Dipeptide-binding Protein, Domain 1"/>
    <property type="match status" value="1"/>
</dbReference>
<name>A0A379AFV1_ENTAG</name>
<accession>A0A379AFV1</accession>